<dbReference type="Proteomes" id="UP000481153">
    <property type="component" value="Unassembled WGS sequence"/>
</dbReference>
<sequence>MAEPPTKRKRTTDLLKRPPTLAHVEFLGPVPQDVFFSTIASWTFGLLDLKDLLTLSLVSRSFYYTMDHPYWEVIVQAPQCQPMYKVAAFAKLNPRQRAIRIMTKRTCIHCRQIQQSDIKPLRPRQEAYMVCQRCADLPLFAEIQYSDAIEKFGLTRKQLMTLPSRTQTVYRGYRRLFKLNDVLELVKTLRQNSTEP</sequence>
<gene>
    <name evidence="2" type="ORF">Ae201684_005566</name>
</gene>
<feature type="domain" description="F-box" evidence="1">
    <location>
        <begin position="45"/>
        <end position="68"/>
    </location>
</feature>
<evidence type="ECO:0000313" key="3">
    <source>
        <dbReference type="Proteomes" id="UP000481153"/>
    </source>
</evidence>
<protein>
    <recommendedName>
        <fullName evidence="1">F-box domain-containing protein</fullName>
    </recommendedName>
</protein>
<dbReference type="EMBL" id="VJMJ01000071">
    <property type="protein sequence ID" value="KAF0738638.1"/>
    <property type="molecule type" value="Genomic_DNA"/>
</dbReference>
<dbReference type="Pfam" id="PF00646">
    <property type="entry name" value="F-box"/>
    <property type="match status" value="1"/>
</dbReference>
<reference evidence="2 3" key="1">
    <citation type="submission" date="2019-07" db="EMBL/GenBank/DDBJ databases">
        <title>Genomics analysis of Aphanomyces spp. identifies a new class of oomycete effector associated with host adaptation.</title>
        <authorList>
            <person name="Gaulin E."/>
        </authorList>
    </citation>
    <scope>NUCLEOTIDE SEQUENCE [LARGE SCALE GENOMIC DNA]</scope>
    <source>
        <strain evidence="2 3">ATCC 201684</strain>
    </source>
</reference>
<evidence type="ECO:0000313" key="2">
    <source>
        <dbReference type="EMBL" id="KAF0738638.1"/>
    </source>
</evidence>
<dbReference type="VEuPathDB" id="FungiDB:AeMF1_006174"/>
<comment type="caution">
    <text evidence="2">The sequence shown here is derived from an EMBL/GenBank/DDBJ whole genome shotgun (WGS) entry which is preliminary data.</text>
</comment>
<name>A0A6G0XEK3_9STRA</name>
<dbReference type="AlphaFoldDB" id="A0A6G0XEK3"/>
<organism evidence="2 3">
    <name type="scientific">Aphanomyces euteiches</name>
    <dbReference type="NCBI Taxonomy" id="100861"/>
    <lineage>
        <taxon>Eukaryota</taxon>
        <taxon>Sar</taxon>
        <taxon>Stramenopiles</taxon>
        <taxon>Oomycota</taxon>
        <taxon>Saprolegniomycetes</taxon>
        <taxon>Saprolegniales</taxon>
        <taxon>Verrucalvaceae</taxon>
        <taxon>Aphanomyces</taxon>
    </lineage>
</organism>
<dbReference type="InterPro" id="IPR001810">
    <property type="entry name" value="F-box_dom"/>
</dbReference>
<keyword evidence="3" id="KW-1185">Reference proteome</keyword>
<evidence type="ECO:0000259" key="1">
    <source>
        <dbReference type="Pfam" id="PF00646"/>
    </source>
</evidence>
<accession>A0A6G0XEK3</accession>
<proteinExistence type="predicted"/>